<dbReference type="EMBL" id="JAETWB010000035">
    <property type="protein sequence ID" value="MBL6081751.1"/>
    <property type="molecule type" value="Genomic_DNA"/>
</dbReference>
<accession>A0ABS1UAN5</accession>
<sequence length="140" mass="16213">MPAEAGRHLARGEAYLKISGVLRDLWRAEDQHGVVLDILVQNRRNATAAKRFVKRLLASLKFKLSRIVTDGLRSYSVAQREFLPKVKHPKSRCLNERTESSHRPTRRRKRQMQRFKSPRQTQLFLSSHPLICGHSDRCGT</sequence>
<dbReference type="InterPro" id="IPR032874">
    <property type="entry name" value="DDE_dom"/>
</dbReference>
<evidence type="ECO:0000313" key="3">
    <source>
        <dbReference type="EMBL" id="MBL6081751.1"/>
    </source>
</evidence>
<reference evidence="3 4" key="1">
    <citation type="submission" date="2021-01" db="EMBL/GenBank/DDBJ databases">
        <title>Belnapia mucosa sp. nov. and Belnapia arida sp. nov., isolated from the Tabernas Desert (Almeria, Spain).</title>
        <authorList>
            <person name="Molina-Menor E."/>
            <person name="Vidal-Verdu A."/>
            <person name="Calonge A."/>
            <person name="Satari L."/>
            <person name="Pereto J."/>
            <person name="Porcar M."/>
        </authorList>
    </citation>
    <scope>NUCLEOTIDE SEQUENCE [LARGE SCALE GENOMIC DNA]</scope>
    <source>
        <strain evidence="3 4">T18</strain>
    </source>
</reference>
<dbReference type="Proteomes" id="UP000660885">
    <property type="component" value="Unassembled WGS sequence"/>
</dbReference>
<name>A0ABS1UAN5_9PROT</name>
<comment type="caution">
    <text evidence="3">The sequence shown here is derived from an EMBL/GenBank/DDBJ whole genome shotgun (WGS) entry which is preliminary data.</text>
</comment>
<gene>
    <name evidence="3" type="ORF">JMJ56_27595</name>
</gene>
<feature type="compositionally biased region" description="Basic residues" evidence="1">
    <location>
        <begin position="103"/>
        <end position="117"/>
    </location>
</feature>
<feature type="region of interest" description="Disordered" evidence="1">
    <location>
        <begin position="89"/>
        <end position="119"/>
    </location>
</feature>
<dbReference type="InterPro" id="IPR052183">
    <property type="entry name" value="IS_Transposase"/>
</dbReference>
<dbReference type="PANTHER" id="PTHR35528">
    <property type="entry name" value="BLL1675 PROTEIN"/>
    <property type="match status" value="1"/>
</dbReference>
<keyword evidence="4" id="KW-1185">Reference proteome</keyword>
<evidence type="ECO:0000259" key="2">
    <source>
        <dbReference type="Pfam" id="PF13610"/>
    </source>
</evidence>
<feature type="compositionally biased region" description="Basic and acidic residues" evidence="1">
    <location>
        <begin position="93"/>
        <end position="102"/>
    </location>
</feature>
<evidence type="ECO:0000256" key="1">
    <source>
        <dbReference type="SAM" id="MobiDB-lite"/>
    </source>
</evidence>
<feature type="domain" description="DDE" evidence="2">
    <location>
        <begin position="13"/>
        <end position="130"/>
    </location>
</feature>
<dbReference type="Pfam" id="PF13610">
    <property type="entry name" value="DDE_Tnp_IS240"/>
    <property type="match status" value="1"/>
</dbReference>
<protein>
    <submittedName>
        <fullName evidence="3">IS6 family transposase</fullName>
    </submittedName>
</protein>
<dbReference type="PANTHER" id="PTHR35528:SF3">
    <property type="entry name" value="BLL1675 PROTEIN"/>
    <property type="match status" value="1"/>
</dbReference>
<evidence type="ECO:0000313" key="4">
    <source>
        <dbReference type="Proteomes" id="UP000660885"/>
    </source>
</evidence>
<organism evidence="3 4">
    <name type="scientific">Belnapia arida</name>
    <dbReference type="NCBI Taxonomy" id="2804533"/>
    <lineage>
        <taxon>Bacteria</taxon>
        <taxon>Pseudomonadati</taxon>
        <taxon>Pseudomonadota</taxon>
        <taxon>Alphaproteobacteria</taxon>
        <taxon>Acetobacterales</taxon>
        <taxon>Roseomonadaceae</taxon>
        <taxon>Belnapia</taxon>
    </lineage>
</organism>
<proteinExistence type="predicted"/>
<dbReference type="RefSeq" id="WP_202834965.1">
    <property type="nucleotide sequence ID" value="NZ_JAETWB010000035.1"/>
</dbReference>